<dbReference type="EMBL" id="JNBY01000093">
    <property type="protein sequence ID" value="KDN84493.1"/>
    <property type="molecule type" value="Genomic_DNA"/>
</dbReference>
<sequence length="192" mass="18103">MLEGDGGFALAAFGVAEAAGGLDLVGDLGGEDEDAGGGGPVVGAERDAGDVVVAVAAEAEDAAGLDASRAAAAQDLVEQREHAEGVELGEGLGGGAAGRAGAEQVAVGAVGVAEQVLGAVGEGDGGGQPAQDVAEVVELLGVAEVGAGGGGVALAGDGDGFVRGGGAVARQGAPASRALQRMRFNVGRFLGF</sequence>
<reference evidence="1 2" key="1">
    <citation type="submission" date="2014-05" db="EMBL/GenBank/DDBJ databases">
        <title>Draft Genome Sequence of Kitasatospora cheerisanensis KCTC 2395.</title>
        <authorList>
            <person name="Nam D.H."/>
        </authorList>
    </citation>
    <scope>NUCLEOTIDE SEQUENCE [LARGE SCALE GENOMIC DNA]</scope>
    <source>
        <strain evidence="1 2">KCTC 2395</strain>
    </source>
</reference>
<dbReference type="Proteomes" id="UP000027178">
    <property type="component" value="Unassembled WGS sequence"/>
</dbReference>
<name>A0A066YSG0_9ACTN</name>
<protein>
    <submittedName>
        <fullName evidence="1">Uncharacterized protein</fullName>
    </submittedName>
</protein>
<keyword evidence="2" id="KW-1185">Reference proteome</keyword>
<dbReference type="HOGENOM" id="CLU_1413500_0_0_11"/>
<accession>A0A066YSG0</accession>
<comment type="caution">
    <text evidence="1">The sequence shown here is derived from an EMBL/GenBank/DDBJ whole genome shotgun (WGS) entry which is preliminary data.</text>
</comment>
<gene>
    <name evidence="1" type="ORF">KCH_42840</name>
</gene>
<proteinExistence type="predicted"/>
<evidence type="ECO:0000313" key="2">
    <source>
        <dbReference type="Proteomes" id="UP000027178"/>
    </source>
</evidence>
<organism evidence="1 2">
    <name type="scientific">Kitasatospora cheerisanensis KCTC 2395</name>
    <dbReference type="NCBI Taxonomy" id="1348663"/>
    <lineage>
        <taxon>Bacteria</taxon>
        <taxon>Bacillati</taxon>
        <taxon>Actinomycetota</taxon>
        <taxon>Actinomycetes</taxon>
        <taxon>Kitasatosporales</taxon>
        <taxon>Streptomycetaceae</taxon>
        <taxon>Kitasatospora</taxon>
    </lineage>
</organism>
<dbReference type="AlphaFoldDB" id="A0A066YSG0"/>
<evidence type="ECO:0000313" key="1">
    <source>
        <dbReference type="EMBL" id="KDN84493.1"/>
    </source>
</evidence>